<keyword evidence="1" id="KW-0808">Transferase</keyword>
<evidence type="ECO:0000313" key="2">
    <source>
        <dbReference type="Proteomes" id="UP001596512"/>
    </source>
</evidence>
<reference evidence="2" key="1">
    <citation type="journal article" date="2019" name="Int. J. Syst. Evol. Microbiol.">
        <title>The Global Catalogue of Microorganisms (GCM) 10K type strain sequencing project: providing services to taxonomists for standard genome sequencing and annotation.</title>
        <authorList>
            <consortium name="The Broad Institute Genomics Platform"/>
            <consortium name="The Broad Institute Genome Sequencing Center for Infectious Disease"/>
            <person name="Wu L."/>
            <person name="Ma J."/>
        </authorList>
    </citation>
    <scope>NUCLEOTIDE SEQUENCE [LARGE SCALE GENOMIC DNA]</scope>
    <source>
        <strain evidence="2">JCM 17695</strain>
    </source>
</reference>
<dbReference type="GO" id="GO:0016740">
    <property type="term" value="F:transferase activity"/>
    <property type="evidence" value="ECO:0007669"/>
    <property type="project" value="UniProtKB-KW"/>
</dbReference>
<sequence>MTAPPVLVGVDVVEVDRISRAVAYSGPAYARHVTAPDEPPLHPDPDLATAAGVAVKESLVKALGGRPAGFSWHDFAAGLAVPDPVRDLLDGAVPELAATADIALDRFCGYTVRGASAEAARARFAGGAVGAARWGWRGNLVVAVAILTTLPEGAR</sequence>
<dbReference type="EMBL" id="JBHTEY010000004">
    <property type="protein sequence ID" value="MFC7612584.1"/>
    <property type="molecule type" value="Genomic_DNA"/>
</dbReference>
<protein>
    <submittedName>
        <fullName evidence="1">Phosphopantetheinyl transferase</fullName>
    </submittedName>
</protein>
<name>A0ABW2THJ3_9PSEU</name>
<organism evidence="1 2">
    <name type="scientific">Actinokineospora soli</name>
    <dbReference type="NCBI Taxonomy" id="1048753"/>
    <lineage>
        <taxon>Bacteria</taxon>
        <taxon>Bacillati</taxon>
        <taxon>Actinomycetota</taxon>
        <taxon>Actinomycetes</taxon>
        <taxon>Pseudonocardiales</taxon>
        <taxon>Pseudonocardiaceae</taxon>
        <taxon>Actinokineospora</taxon>
    </lineage>
</organism>
<comment type="caution">
    <text evidence="1">The sequence shown here is derived from an EMBL/GenBank/DDBJ whole genome shotgun (WGS) entry which is preliminary data.</text>
</comment>
<dbReference type="SUPFAM" id="SSF56214">
    <property type="entry name" value="4'-phosphopantetheinyl transferase"/>
    <property type="match status" value="1"/>
</dbReference>
<dbReference type="InterPro" id="IPR037143">
    <property type="entry name" value="4-PPantetheinyl_Trfase_dom_sf"/>
</dbReference>
<dbReference type="Gene3D" id="3.90.470.20">
    <property type="entry name" value="4'-phosphopantetheinyl transferase domain"/>
    <property type="match status" value="1"/>
</dbReference>
<proteinExistence type="predicted"/>
<accession>A0ABW2THJ3</accession>
<evidence type="ECO:0000313" key="1">
    <source>
        <dbReference type="EMBL" id="MFC7612584.1"/>
    </source>
</evidence>
<gene>
    <name evidence="1" type="ORF">ACFQV2_01875</name>
</gene>
<dbReference type="Proteomes" id="UP001596512">
    <property type="component" value="Unassembled WGS sequence"/>
</dbReference>
<keyword evidence="2" id="KW-1185">Reference proteome</keyword>